<dbReference type="PANTHER" id="PTHR47320">
    <property type="entry name" value="BIFUNCTIONAL URIDYLYLTRANSFERASE/URIDYLYL-REMOVING ENZYME"/>
    <property type="match status" value="1"/>
</dbReference>
<comment type="cofactor">
    <cofactor evidence="7">
        <name>Mg(2+)</name>
        <dbReference type="ChEBI" id="CHEBI:18420"/>
    </cofactor>
</comment>
<dbReference type="SMR" id="A0A1H5WJ57"/>
<dbReference type="Proteomes" id="UP000236751">
    <property type="component" value="Unassembled WGS sequence"/>
</dbReference>
<organism evidence="11 12">
    <name type="scientific">Nitrosospira multiformis (strain ATCC 25196 / NCIMB 11849 / C 71)</name>
    <dbReference type="NCBI Taxonomy" id="323848"/>
    <lineage>
        <taxon>Bacteria</taxon>
        <taxon>Pseudomonadati</taxon>
        <taxon>Pseudomonadota</taxon>
        <taxon>Betaproteobacteria</taxon>
        <taxon>Nitrosomonadales</taxon>
        <taxon>Nitrosomonadaceae</taxon>
        <taxon>Nitrosospira</taxon>
    </lineage>
</organism>
<comment type="activity regulation">
    <text evidence="7">Uridylyltransferase (UTase) activity is inhibited by glutamine, while glutamine activates uridylyl-removing (UR) activity.</text>
</comment>
<gene>
    <name evidence="7" type="primary">glnD</name>
    <name evidence="11" type="ORF">SAMN05216403_12026</name>
</gene>
<dbReference type="EC" id="3.1.4.-" evidence="7"/>
<dbReference type="InterPro" id="IPR002912">
    <property type="entry name" value="ACT_dom"/>
</dbReference>
<dbReference type="SUPFAM" id="SSF81593">
    <property type="entry name" value="Nucleotidyltransferase substrate binding subunit/domain"/>
    <property type="match status" value="1"/>
</dbReference>
<dbReference type="GO" id="GO:0006808">
    <property type="term" value="P:regulation of nitrogen utilization"/>
    <property type="evidence" value="ECO:0007669"/>
    <property type="project" value="UniProtKB-UniRule"/>
</dbReference>
<evidence type="ECO:0000256" key="7">
    <source>
        <dbReference type="HAMAP-Rule" id="MF_00277"/>
    </source>
</evidence>
<feature type="region of interest" description="Disordered" evidence="8">
    <location>
        <begin position="864"/>
        <end position="887"/>
    </location>
</feature>
<dbReference type="RefSeq" id="WP_011381917.1">
    <property type="nucleotide sequence ID" value="NC_007614.1"/>
</dbReference>
<dbReference type="Pfam" id="PF08335">
    <property type="entry name" value="GlnD_UR_UTase"/>
    <property type="match status" value="1"/>
</dbReference>
<evidence type="ECO:0000256" key="2">
    <source>
        <dbReference type="ARBA" id="ARBA00022695"/>
    </source>
</evidence>
<dbReference type="EMBL" id="FNVK01000020">
    <property type="protein sequence ID" value="SEF99330.1"/>
    <property type="molecule type" value="Genomic_DNA"/>
</dbReference>
<dbReference type="SUPFAM" id="SSF109604">
    <property type="entry name" value="HD-domain/PDEase-like"/>
    <property type="match status" value="1"/>
</dbReference>
<keyword evidence="1 7" id="KW-0808">Transferase</keyword>
<evidence type="ECO:0000256" key="5">
    <source>
        <dbReference type="ARBA" id="ARBA00022842"/>
    </source>
</evidence>
<dbReference type="GO" id="GO:0008081">
    <property type="term" value="F:phosphoric diester hydrolase activity"/>
    <property type="evidence" value="ECO:0007669"/>
    <property type="project" value="UniProtKB-UniRule"/>
</dbReference>
<evidence type="ECO:0000259" key="9">
    <source>
        <dbReference type="PROSITE" id="PS51671"/>
    </source>
</evidence>
<sequence>MKGLNAKPFSHEAVRQKLLSGRESLQRRYHQNRNGAALLRDHSRLVDGILRQVWHEMNMPGSTALLAVGGYGRRQLFPYSDIDLVVLLPDKGDAAEAMDNELGTRLEHWVGLLWDIGLDIGHSVRTVKECGEEAANDITVQTSLLEARLLGGNSDLFDRFLQVMETMLAPRKFFVDKQLEQQQRHKRYQDAPYKLEPNIKESPGGLRDLQNVLWISRAAGFGKTWSELAKKGFIIRREARLIQRQQTVLQDLRIRLHYLGGRREDRLLFDYQNPLAEELGIAAKPPRRPGEMLMQRYYRAARSVTQVNTILLLTLHAEIFPDEEAVTTIINERFQKRGDLLEICEEDIFERDPGAILESVLLLQQNPDLKGRSFATLRAMWRSAPLITASFRREPRHCAMFMEILRQPRGLTRELRLMNRYGILGRYIPAFGRIIGQMQHDLFHVYTVDEHILMVVRNLRRFMAPEFAYEYPLCSRLINEFERPELLYLAGLFHDIAKGRQGDHSLLGKVDARRFCERHRMPAEDTELVVWLVENHLHMSATAQKKDIADAEVIADFAASMRDERHLIALYLLTVSDIRGTSPKVWNAWKGKLLEDLFHRTRQYLCGETALTDISLENRKNKVLQLLHPDDAAMRAYERFWSGLDSSYLMMHDPREIAWHTQHLSQRMKSPAPIVKTRAAETGAGVEVLVYTADQKDLFARICSFFDGIDYNIVQAKIHTTREGYALDSFLVLDPFNVANHDPREFQFIEQELTQQLEQQALMATPVKGRLSRHLRHFPITPQVSIEPDDSGAYYVLSITAGDQSGLLSRIAQVLVRFGLNVHSARINTLGERAEDTFLVTGSILSNSRSVIQLEANLIKVLHTSPQPETPGKAPGKPSAGDRIIPR</sequence>
<dbReference type="KEGG" id="nmu:Nmul_A2633"/>
<proteinExistence type="inferred from homology"/>
<dbReference type="NCBIfam" id="TIGR01693">
    <property type="entry name" value="UTase_glnD"/>
    <property type="match status" value="1"/>
</dbReference>
<dbReference type="CDD" id="cd04900">
    <property type="entry name" value="ACT_UUR-like_1"/>
    <property type="match status" value="1"/>
</dbReference>
<dbReference type="GO" id="GO:0008773">
    <property type="term" value="F:[protein-PII] uridylyltransferase activity"/>
    <property type="evidence" value="ECO:0007669"/>
    <property type="project" value="UniProtKB-UniRule"/>
</dbReference>
<dbReference type="InterPro" id="IPR045865">
    <property type="entry name" value="ACT-like_dom_sf"/>
</dbReference>
<reference evidence="11 12" key="1">
    <citation type="submission" date="2016-10" db="EMBL/GenBank/DDBJ databases">
        <authorList>
            <person name="de Groot N.N."/>
        </authorList>
    </citation>
    <scope>NUCLEOTIDE SEQUENCE [LARGE SCALE GENOMIC DNA]</scope>
    <source>
        <strain evidence="11 12">Nl13</strain>
    </source>
</reference>
<evidence type="ECO:0000256" key="4">
    <source>
        <dbReference type="ARBA" id="ARBA00022801"/>
    </source>
</evidence>
<comment type="domain">
    <text evidence="7">Has four distinct domains: an N-terminal nucleotidyltransferase (NT) domain responsible for UTase activity, a central HD domain that encodes UR activity, and two C-terminal ACT domains that seem to have a role in glutamine sensing.</text>
</comment>
<dbReference type="PANTHER" id="PTHR47320:SF1">
    <property type="entry name" value="BIFUNCTIONAL URIDYLYLTRANSFERASE_URIDYLYL-REMOVING ENZYME"/>
    <property type="match status" value="1"/>
</dbReference>
<dbReference type="CDD" id="cd00077">
    <property type="entry name" value="HDc"/>
    <property type="match status" value="1"/>
</dbReference>
<dbReference type="NCBIfam" id="NF002837">
    <property type="entry name" value="PRK03059.1"/>
    <property type="match status" value="1"/>
</dbReference>
<feature type="domain" description="HD" evidence="10">
    <location>
        <begin position="448"/>
        <end position="570"/>
    </location>
</feature>
<keyword evidence="4 7" id="KW-0378">Hydrolase</keyword>
<evidence type="ECO:0000256" key="6">
    <source>
        <dbReference type="ARBA" id="ARBA00023268"/>
    </source>
</evidence>
<accession>A0A1H5WJ57</accession>
<evidence type="ECO:0000256" key="3">
    <source>
        <dbReference type="ARBA" id="ARBA00022737"/>
    </source>
</evidence>
<dbReference type="Gene3D" id="3.30.70.260">
    <property type="match status" value="1"/>
</dbReference>
<dbReference type="InterPro" id="IPR010043">
    <property type="entry name" value="UTase/UR"/>
</dbReference>
<evidence type="ECO:0000313" key="11">
    <source>
        <dbReference type="EMBL" id="SEF99330.1"/>
    </source>
</evidence>
<dbReference type="EC" id="2.7.7.59" evidence="7"/>
<name>A0A1H5WJ57_NITMU</name>
<evidence type="ECO:0000313" key="12">
    <source>
        <dbReference type="Proteomes" id="UP000236751"/>
    </source>
</evidence>
<dbReference type="CDD" id="cd04899">
    <property type="entry name" value="ACT_ACR-UUR-like_2"/>
    <property type="match status" value="1"/>
</dbReference>
<evidence type="ECO:0000259" key="10">
    <source>
        <dbReference type="PROSITE" id="PS51831"/>
    </source>
</evidence>
<comment type="similarity">
    <text evidence="7">Belongs to the GlnD family.</text>
</comment>
<evidence type="ECO:0000256" key="8">
    <source>
        <dbReference type="SAM" id="MobiDB-lite"/>
    </source>
</evidence>
<dbReference type="InterPro" id="IPR013546">
    <property type="entry name" value="PII_UdlTrfase/GS_AdlTrfase"/>
</dbReference>
<dbReference type="Pfam" id="PF01966">
    <property type="entry name" value="HD"/>
    <property type="match status" value="1"/>
</dbReference>
<dbReference type="PIRSF" id="PIRSF006288">
    <property type="entry name" value="PII_uridyltransf"/>
    <property type="match status" value="1"/>
</dbReference>
<feature type="domain" description="ACT" evidence="9">
    <location>
        <begin position="796"/>
        <end position="871"/>
    </location>
</feature>
<dbReference type="PROSITE" id="PS51671">
    <property type="entry name" value="ACT"/>
    <property type="match status" value="2"/>
</dbReference>
<dbReference type="InterPro" id="IPR003607">
    <property type="entry name" value="HD/PDEase_dom"/>
</dbReference>
<keyword evidence="6 7" id="KW-0511">Multifunctional enzyme</keyword>
<dbReference type="SUPFAM" id="SSF81301">
    <property type="entry name" value="Nucleotidyltransferase"/>
    <property type="match status" value="1"/>
</dbReference>
<dbReference type="CDD" id="cd05401">
    <property type="entry name" value="NT_GlnE_GlnD_like"/>
    <property type="match status" value="1"/>
</dbReference>
<feature type="region of interest" description="Uridylyltransferase" evidence="7">
    <location>
        <begin position="1"/>
        <end position="329"/>
    </location>
</feature>
<comment type="function">
    <text evidence="7">Modifies, by uridylylation and deuridylylation, the PII regulatory proteins (GlnB and homologs), in response to the nitrogen status of the cell that GlnD senses through the glutamine level. Under low glutamine levels, catalyzes the conversion of the PII proteins and UTP to PII-UMP and PPi, while under higher glutamine levels, GlnD hydrolyzes PII-UMP to PII and UMP (deuridylylation). Thus, controls uridylylation state and activity of the PII proteins, and plays an important role in the regulation of nitrogen assimilation and metabolism.</text>
</comment>
<dbReference type="SUPFAM" id="SSF55021">
    <property type="entry name" value="ACT-like"/>
    <property type="match status" value="2"/>
</dbReference>
<dbReference type="AlphaFoldDB" id="A0A1H5WJ57"/>
<dbReference type="InterPro" id="IPR043519">
    <property type="entry name" value="NT_sf"/>
</dbReference>
<comment type="catalytic activity">
    <reaction evidence="7">
        <text>[protein-PII]-uridylyl-L-tyrosine + H2O = [protein-PII]-L-tyrosine + UMP + H(+)</text>
        <dbReference type="Rhea" id="RHEA:48600"/>
        <dbReference type="Rhea" id="RHEA-COMP:12147"/>
        <dbReference type="Rhea" id="RHEA-COMP:12148"/>
        <dbReference type="ChEBI" id="CHEBI:15377"/>
        <dbReference type="ChEBI" id="CHEBI:15378"/>
        <dbReference type="ChEBI" id="CHEBI:46858"/>
        <dbReference type="ChEBI" id="CHEBI:57865"/>
        <dbReference type="ChEBI" id="CHEBI:90602"/>
    </reaction>
</comment>
<dbReference type="SMART" id="SM00471">
    <property type="entry name" value="HDc"/>
    <property type="match status" value="1"/>
</dbReference>
<protein>
    <recommendedName>
        <fullName evidence="7">Bifunctional uridylyltransferase/uridylyl-removing enzyme</fullName>
        <shortName evidence="7">UTase/UR</shortName>
    </recommendedName>
    <alternativeName>
        <fullName evidence="7">Bifunctional [protein-PII] modification enzyme</fullName>
    </alternativeName>
    <alternativeName>
        <fullName evidence="7">Bifunctional nitrogen sensor protein</fullName>
    </alternativeName>
    <domain>
        <recommendedName>
            <fullName evidence="7">[Protein-PII] uridylyltransferase</fullName>
            <shortName evidence="7">PII uridylyltransferase</shortName>
            <shortName evidence="7">UTase</shortName>
            <ecNumber evidence="7">2.7.7.59</ecNumber>
        </recommendedName>
    </domain>
    <domain>
        <recommendedName>
            <fullName evidence="7">[Protein-PII]-UMP uridylyl-removing enzyme</fullName>
            <shortName evidence="7">UR</shortName>
            <ecNumber evidence="7">3.1.4.-</ecNumber>
        </recommendedName>
    </domain>
</protein>
<dbReference type="OrthoDB" id="9758038at2"/>
<dbReference type="InterPro" id="IPR006674">
    <property type="entry name" value="HD_domain"/>
</dbReference>
<keyword evidence="5 7" id="KW-0460">Magnesium</keyword>
<dbReference type="PROSITE" id="PS51831">
    <property type="entry name" value="HD"/>
    <property type="match status" value="1"/>
</dbReference>
<comment type="caution">
    <text evidence="7">Lacks conserved residue(s) required for the propagation of feature annotation.</text>
</comment>
<keyword evidence="3" id="KW-0677">Repeat</keyword>
<comment type="catalytic activity">
    <reaction evidence="7">
        <text>[protein-PII]-L-tyrosine + UTP = [protein-PII]-uridylyl-L-tyrosine + diphosphate</text>
        <dbReference type="Rhea" id="RHEA:13673"/>
        <dbReference type="Rhea" id="RHEA-COMP:12147"/>
        <dbReference type="Rhea" id="RHEA-COMP:12148"/>
        <dbReference type="ChEBI" id="CHEBI:33019"/>
        <dbReference type="ChEBI" id="CHEBI:46398"/>
        <dbReference type="ChEBI" id="CHEBI:46858"/>
        <dbReference type="ChEBI" id="CHEBI:90602"/>
        <dbReference type="EC" id="2.7.7.59"/>
    </reaction>
</comment>
<feature type="domain" description="ACT" evidence="9">
    <location>
        <begin position="687"/>
        <end position="772"/>
    </location>
</feature>
<dbReference type="Gene3D" id="1.10.3090.10">
    <property type="entry name" value="cca-adding enzyme, domain 2"/>
    <property type="match status" value="1"/>
</dbReference>
<evidence type="ECO:0000256" key="1">
    <source>
        <dbReference type="ARBA" id="ARBA00022679"/>
    </source>
</evidence>
<keyword evidence="2 7" id="KW-0548">Nucleotidyltransferase</keyword>
<dbReference type="HAMAP" id="MF_00277">
    <property type="entry name" value="PII_uridylyl_transf"/>
    <property type="match status" value="1"/>
</dbReference>